<evidence type="ECO:0000313" key="4">
    <source>
        <dbReference type="Proteomes" id="UP000324091"/>
    </source>
</evidence>
<evidence type="ECO:0000313" key="3">
    <source>
        <dbReference type="EMBL" id="TWW77844.1"/>
    </source>
</evidence>
<organism evidence="3 4">
    <name type="scientific">Takifugu flavidus</name>
    <name type="common">sansaifugu</name>
    <dbReference type="NCBI Taxonomy" id="433684"/>
    <lineage>
        <taxon>Eukaryota</taxon>
        <taxon>Metazoa</taxon>
        <taxon>Chordata</taxon>
        <taxon>Craniata</taxon>
        <taxon>Vertebrata</taxon>
        <taxon>Euteleostomi</taxon>
        <taxon>Actinopterygii</taxon>
        <taxon>Neopterygii</taxon>
        <taxon>Teleostei</taxon>
        <taxon>Neoteleostei</taxon>
        <taxon>Acanthomorphata</taxon>
        <taxon>Eupercaria</taxon>
        <taxon>Tetraodontiformes</taxon>
        <taxon>Tetradontoidea</taxon>
        <taxon>Tetraodontidae</taxon>
        <taxon>Takifugu</taxon>
    </lineage>
</organism>
<keyword evidence="2" id="KW-1133">Transmembrane helix</keyword>
<keyword evidence="4" id="KW-1185">Reference proteome</keyword>
<gene>
    <name evidence="3" type="ORF">D4764_12G0012340</name>
</gene>
<feature type="transmembrane region" description="Helical" evidence="2">
    <location>
        <begin position="18"/>
        <end position="37"/>
    </location>
</feature>
<proteinExistence type="predicted"/>
<name>A0A5C6PDF9_9TELE</name>
<feature type="region of interest" description="Disordered" evidence="1">
    <location>
        <begin position="108"/>
        <end position="137"/>
    </location>
</feature>
<sequence>MATAELADTTVWGGGDVVVFWLLLFVSRICVPVLFLAECRNLRCGSVIFRTFSRGSVFPGPVSGTPGEHKDLQKGLRSDRSVCRFHDSKGCPSLPPVLPVLPFPTSPPLTSEFTSRNGPGIRAGRSLRQQTSKKIRD</sequence>
<comment type="caution">
    <text evidence="3">The sequence shown here is derived from an EMBL/GenBank/DDBJ whole genome shotgun (WGS) entry which is preliminary data.</text>
</comment>
<reference evidence="3 4" key="1">
    <citation type="submission" date="2019-04" db="EMBL/GenBank/DDBJ databases">
        <title>Chromosome genome assembly for Takifugu flavidus.</title>
        <authorList>
            <person name="Xiao S."/>
        </authorList>
    </citation>
    <scope>NUCLEOTIDE SEQUENCE [LARGE SCALE GENOMIC DNA]</scope>
    <source>
        <strain evidence="3">HTHZ2018</strain>
        <tissue evidence="3">Muscle</tissue>
    </source>
</reference>
<dbReference type="EMBL" id="RHFK02000004">
    <property type="protein sequence ID" value="TWW77844.1"/>
    <property type="molecule type" value="Genomic_DNA"/>
</dbReference>
<protein>
    <submittedName>
        <fullName evidence="3">Uncharacterized protein</fullName>
    </submittedName>
</protein>
<dbReference type="Proteomes" id="UP000324091">
    <property type="component" value="Chromosome 12"/>
</dbReference>
<keyword evidence="2" id="KW-0812">Transmembrane</keyword>
<accession>A0A5C6PDF9</accession>
<keyword evidence="2" id="KW-0472">Membrane</keyword>
<evidence type="ECO:0000256" key="1">
    <source>
        <dbReference type="SAM" id="MobiDB-lite"/>
    </source>
</evidence>
<evidence type="ECO:0000256" key="2">
    <source>
        <dbReference type="SAM" id="Phobius"/>
    </source>
</evidence>
<dbReference type="AlphaFoldDB" id="A0A5C6PDF9"/>